<keyword evidence="16" id="KW-0863">Zinc-finger</keyword>
<dbReference type="Gene3D" id="3.10.110.10">
    <property type="entry name" value="Ubiquitin Conjugating Enzyme"/>
    <property type="match status" value="1"/>
</dbReference>
<reference evidence="19" key="1">
    <citation type="submission" date="2021-06" db="EMBL/GenBank/DDBJ databases">
        <authorList>
            <person name="Kallberg Y."/>
            <person name="Tangrot J."/>
            <person name="Rosling A."/>
        </authorList>
    </citation>
    <scope>NUCLEOTIDE SEQUENCE</scope>
    <source>
        <strain evidence="19">MA453B</strain>
    </source>
</reference>
<dbReference type="GO" id="GO:0061630">
    <property type="term" value="F:ubiquitin protein ligase activity"/>
    <property type="evidence" value="ECO:0007669"/>
    <property type="project" value="InterPro"/>
</dbReference>
<dbReference type="Pfam" id="PF12861">
    <property type="entry name" value="zf-ANAPC11"/>
    <property type="match status" value="1"/>
</dbReference>
<keyword evidence="20" id="KW-1185">Reference proteome</keyword>
<evidence type="ECO:0000256" key="6">
    <source>
        <dbReference type="ARBA" id="ARBA00022692"/>
    </source>
</evidence>
<evidence type="ECO:0000313" key="20">
    <source>
        <dbReference type="Proteomes" id="UP000789405"/>
    </source>
</evidence>
<dbReference type="SUPFAM" id="SSF54495">
    <property type="entry name" value="UBC-like"/>
    <property type="match status" value="1"/>
</dbReference>
<organism evidence="19 20">
    <name type="scientific">Dentiscutata erythropus</name>
    <dbReference type="NCBI Taxonomy" id="1348616"/>
    <lineage>
        <taxon>Eukaryota</taxon>
        <taxon>Fungi</taxon>
        <taxon>Fungi incertae sedis</taxon>
        <taxon>Mucoromycota</taxon>
        <taxon>Glomeromycotina</taxon>
        <taxon>Glomeromycetes</taxon>
        <taxon>Diversisporales</taxon>
        <taxon>Gigasporaceae</taxon>
        <taxon>Dentiscutata</taxon>
    </lineage>
</organism>
<evidence type="ECO:0000256" key="10">
    <source>
        <dbReference type="ARBA" id="ARBA00022824"/>
    </source>
</evidence>
<dbReference type="GO" id="GO:0008270">
    <property type="term" value="F:zinc ion binding"/>
    <property type="evidence" value="ECO:0007669"/>
    <property type="project" value="UniProtKB-KW"/>
</dbReference>
<dbReference type="PANTHER" id="PTHR38134">
    <property type="entry name" value="SLR1395 PROTEIN"/>
    <property type="match status" value="1"/>
</dbReference>
<evidence type="ECO:0000256" key="9">
    <source>
        <dbReference type="ARBA" id="ARBA00022786"/>
    </source>
</evidence>
<evidence type="ECO:0000313" key="19">
    <source>
        <dbReference type="EMBL" id="CAG8589739.1"/>
    </source>
</evidence>
<dbReference type="GO" id="GO:0031145">
    <property type="term" value="P:anaphase-promoting complex-dependent catabolic process"/>
    <property type="evidence" value="ECO:0007669"/>
    <property type="project" value="InterPro"/>
</dbReference>
<evidence type="ECO:0000256" key="11">
    <source>
        <dbReference type="ARBA" id="ARBA00022840"/>
    </source>
</evidence>
<dbReference type="EC" id="2.3.2.23" evidence="2"/>
<dbReference type="InterPro" id="IPR013083">
    <property type="entry name" value="Znf_RING/FYVE/PHD"/>
</dbReference>
<dbReference type="GO" id="GO:0051301">
    <property type="term" value="P:cell division"/>
    <property type="evidence" value="ECO:0007669"/>
    <property type="project" value="UniProtKB-KW"/>
</dbReference>
<protein>
    <recommendedName>
        <fullName evidence="3">Anaphase-promoting complex subunit 11</fullName>
        <ecNumber evidence="2">2.3.2.23</ecNumber>
    </recommendedName>
    <alternativeName>
        <fullName evidence="15">E2 ubiquitin-conjugating enzyme 6</fullName>
    </alternativeName>
    <alternativeName>
        <fullName evidence="14">Ubiquitin-conjugating enzyme E2 6</fullName>
    </alternativeName>
</protein>
<dbReference type="InterPro" id="IPR053205">
    <property type="entry name" value="GHMP_kinase_L-arabinokinase"/>
</dbReference>
<dbReference type="PROSITE" id="PS50089">
    <property type="entry name" value="ZF_RING_2"/>
    <property type="match status" value="1"/>
</dbReference>
<dbReference type="SUPFAM" id="SSF57850">
    <property type="entry name" value="RING/U-box"/>
    <property type="match status" value="1"/>
</dbReference>
<keyword evidence="6" id="KW-0812">Transmembrane</keyword>
<proteinExistence type="predicted"/>
<accession>A0A9N9C7A1</accession>
<dbReference type="InterPro" id="IPR016135">
    <property type="entry name" value="UBQ-conjugating_enzyme/RWD"/>
</dbReference>
<dbReference type="PROSITE" id="PS50127">
    <property type="entry name" value="UBC_2"/>
    <property type="match status" value="1"/>
</dbReference>
<evidence type="ECO:0000256" key="12">
    <source>
        <dbReference type="ARBA" id="ARBA00022989"/>
    </source>
</evidence>
<dbReference type="GO" id="GO:0097602">
    <property type="term" value="F:cullin family protein binding"/>
    <property type="evidence" value="ECO:0007669"/>
    <property type="project" value="InterPro"/>
</dbReference>
<evidence type="ECO:0000256" key="3">
    <source>
        <dbReference type="ARBA" id="ARBA00013928"/>
    </source>
</evidence>
<gene>
    <name evidence="19" type="ORF">DERYTH_LOCUS7102</name>
</gene>
<evidence type="ECO:0000256" key="13">
    <source>
        <dbReference type="ARBA" id="ARBA00023136"/>
    </source>
</evidence>
<dbReference type="InterPro" id="IPR024991">
    <property type="entry name" value="RING-H2_APC11"/>
</dbReference>
<feature type="domain" description="UBC core" evidence="18">
    <location>
        <begin position="120"/>
        <end position="277"/>
    </location>
</feature>
<evidence type="ECO:0000256" key="4">
    <source>
        <dbReference type="ARBA" id="ARBA00022618"/>
    </source>
</evidence>
<evidence type="ECO:0000256" key="2">
    <source>
        <dbReference type="ARBA" id="ARBA00012486"/>
    </source>
</evidence>
<dbReference type="InterPro" id="IPR001841">
    <property type="entry name" value="Znf_RING"/>
</dbReference>
<dbReference type="InterPro" id="IPR000608">
    <property type="entry name" value="UBC"/>
</dbReference>
<evidence type="ECO:0000256" key="5">
    <source>
        <dbReference type="ARBA" id="ARBA00022679"/>
    </source>
</evidence>
<keyword evidence="16" id="KW-0479">Metal-binding</keyword>
<evidence type="ECO:0000256" key="15">
    <source>
        <dbReference type="ARBA" id="ARBA00042181"/>
    </source>
</evidence>
<dbReference type="CDD" id="cd16456">
    <property type="entry name" value="RING-H2_APC11"/>
    <property type="match status" value="1"/>
</dbReference>
<keyword evidence="8" id="KW-0498">Mitosis</keyword>
<keyword evidence="16" id="KW-0862">Zinc</keyword>
<dbReference type="GO" id="GO:0005680">
    <property type="term" value="C:anaphase-promoting complex"/>
    <property type="evidence" value="ECO:0007669"/>
    <property type="project" value="InterPro"/>
</dbReference>
<dbReference type="EMBL" id="CAJVPY010003366">
    <property type="protein sequence ID" value="CAG8589739.1"/>
    <property type="molecule type" value="Genomic_DNA"/>
</dbReference>
<keyword evidence="11" id="KW-0067">ATP-binding</keyword>
<keyword evidence="12" id="KW-1133">Transmembrane helix</keyword>
<dbReference type="GO" id="GO:0005789">
    <property type="term" value="C:endoplasmic reticulum membrane"/>
    <property type="evidence" value="ECO:0007669"/>
    <property type="project" value="UniProtKB-SubCell"/>
</dbReference>
<evidence type="ECO:0000256" key="16">
    <source>
        <dbReference type="PROSITE-ProRule" id="PRU00175"/>
    </source>
</evidence>
<dbReference type="PANTHER" id="PTHR38134:SF2">
    <property type="entry name" value="GALACTOKINASE"/>
    <property type="match status" value="1"/>
</dbReference>
<dbReference type="Pfam" id="PF00179">
    <property type="entry name" value="UQ_con"/>
    <property type="match status" value="1"/>
</dbReference>
<keyword evidence="4" id="KW-0132">Cell division</keyword>
<dbReference type="Gene3D" id="3.30.40.10">
    <property type="entry name" value="Zinc/RING finger domain, C3HC4 (zinc finger)"/>
    <property type="match status" value="1"/>
</dbReference>
<dbReference type="CDD" id="cd23799">
    <property type="entry name" value="UBCc_UBE2J"/>
    <property type="match status" value="1"/>
</dbReference>
<evidence type="ECO:0000259" key="18">
    <source>
        <dbReference type="PROSITE" id="PS50127"/>
    </source>
</evidence>
<keyword evidence="9" id="KW-0833">Ubl conjugation pathway</keyword>
<dbReference type="SMART" id="SM00212">
    <property type="entry name" value="UBCc"/>
    <property type="match status" value="1"/>
</dbReference>
<comment type="caution">
    <text evidence="19">The sequence shown here is derived from an EMBL/GenBank/DDBJ whole genome shotgun (WGS) entry which is preliminary data.</text>
</comment>
<evidence type="ECO:0000259" key="17">
    <source>
        <dbReference type="PROSITE" id="PS50089"/>
    </source>
</evidence>
<dbReference type="AlphaFoldDB" id="A0A9N9C7A1"/>
<dbReference type="FunFam" id="3.10.110.10:FF:000023">
    <property type="entry name" value="Ubiquitin-conjugating enzyme E2 J2"/>
    <property type="match status" value="1"/>
</dbReference>
<evidence type="ECO:0000256" key="14">
    <source>
        <dbReference type="ARBA" id="ARBA00039885"/>
    </source>
</evidence>
<evidence type="ECO:0000256" key="1">
    <source>
        <dbReference type="ARBA" id="ARBA00004586"/>
    </source>
</evidence>
<comment type="subcellular location">
    <subcellularLocation>
        <location evidence="1">Endoplasmic reticulum membrane</location>
    </subcellularLocation>
</comment>
<keyword evidence="13" id="KW-0472">Membrane</keyword>
<evidence type="ECO:0000256" key="8">
    <source>
        <dbReference type="ARBA" id="ARBA00022776"/>
    </source>
</evidence>
<dbReference type="GO" id="GO:0005524">
    <property type="term" value="F:ATP binding"/>
    <property type="evidence" value="ECO:0007669"/>
    <property type="project" value="UniProtKB-KW"/>
</dbReference>
<dbReference type="GO" id="GO:0061631">
    <property type="term" value="F:ubiquitin conjugating enzyme activity"/>
    <property type="evidence" value="ECO:0007669"/>
    <property type="project" value="UniProtKB-EC"/>
</dbReference>
<dbReference type="OrthoDB" id="1684102at2759"/>
<dbReference type="Proteomes" id="UP000789405">
    <property type="component" value="Unassembled WGS sequence"/>
</dbReference>
<evidence type="ECO:0000256" key="7">
    <source>
        <dbReference type="ARBA" id="ARBA00022741"/>
    </source>
</evidence>
<keyword evidence="8" id="KW-0131">Cell cycle</keyword>
<keyword evidence="5" id="KW-0808">Transferase</keyword>
<sequence>MKVKIKCWNGVAVWRWDVPNEEVCGICRVHFDGCCPTCKTPGDDCPLIWGECTHVFHMHCLLRWLQTEGSRGQCPMDRRTWALLYNRLWSHELGSTTDPFTTRNSLVLEILRISLMATKAAYKRLTKEYLAVQKNPPPYMIAKPLEKNILEWHYVLRGPPDTPYHNGEYHGVLLFPPEYPFKPPSIRMTTPSGRFQPDTRLCLSMSDFHPSTWNPSWSVATILTGLLSFMTSNEATTGSIKTTDADKKIYAARSHQFNLNDPKFREYFPELCISEAVPVEILYPISSSSTPIQTSTEVTKSVNPVPPAPQRNDLGVVNQRLIAAAKNQNLQRFGHATRVVQVATEILALPRRHTLYIISNAPEFIFQGAIDHGAKYRHALIDAGVQQPRAYTVDRYQTIADLELFLKNRPEMIVRETEWLRKVKADIVLSDAPFLPCAAAASVGIPSAIVSNFTFDAVYSGLCEGDELDITIKSLVEQVKDDYKKSELLIRLPGYIPIPSYSGTQLYPDSNLTSKKITLSNGRITLNSSSIGSDRISKRRNVVDVPLVVRKSKTPRNIVLSNLGISKEIFDTHKVLLVSFGGQNLVGIEEWGSPLPDDWIAIVCGNPGAVLPDRFYACAKDAYIPDLTNAADAVMGKLFIEEYGLRNLMENQGSCVEMSKDHFETGQWKEYILKAYGMPGVCQNIDKRLTHDGGKAAAQIIEQFLDERLGTTRRARRTNGLVYNNRAVSQLS</sequence>
<keyword evidence="7" id="KW-0547">Nucleotide-binding</keyword>
<feature type="domain" description="RING-type" evidence="17">
    <location>
        <begin position="35"/>
        <end position="78"/>
    </location>
</feature>
<keyword evidence="10" id="KW-0256">Endoplasmic reticulum</keyword>
<name>A0A9N9C7A1_9GLOM</name>